<dbReference type="EMBL" id="JBHFEH010000013">
    <property type="protein sequence ID" value="KAL2055050.1"/>
    <property type="molecule type" value="Genomic_DNA"/>
</dbReference>
<evidence type="ECO:0000313" key="2">
    <source>
        <dbReference type="EMBL" id="KAL2055050.1"/>
    </source>
</evidence>
<protein>
    <recommendedName>
        <fullName evidence="4">F-box domain-containing protein</fullName>
    </recommendedName>
</protein>
<keyword evidence="3" id="KW-1185">Reference proteome</keyword>
<evidence type="ECO:0000256" key="1">
    <source>
        <dbReference type="SAM" id="MobiDB-lite"/>
    </source>
</evidence>
<sequence>MALKRKRTDTGPMSVPRSGLRPRIVKDGMRRAATRSKPQSLRDPFHVLGDHEVELIISHLDAKDTETLRRVSTLWRASSEYHCGRNILLQHFPGMESKALNCQTREEMNLLFRRCLYQNESLKAGLATRAIKCTGAEDWDLRDGILFWSNTEGQVSVRRLQSFNSEMSKKPESKHPDLLKCFPTAYRLQYVQPVPGGQLVTLEMYPSDNDSHSLRRQGLVKISTSGEIDWSIKIEASISRPAISHDFICVIHGPRGMDVSGNEYRRLSFQKINLDDGTILMDVDIPPANDTVHDYLRTINSDDRSLVLSHEERFAMWIDNCCGRYVLCTTTGKLMYSYASRVRHPNDATIPSSIHPGSFWDVHFPSSQFISYDEETETFEASYFTLPEDSQIIGYNGDHDLFCHIIHDRPLPNAKFNNFYHSGGFGKARCMDRFARLGVSCPIRKKSRTRTHRSSSSRFMKPDSDMIWPSKTRAGITLPGQGEGERRRDLTLKMPWKLCGNDYFGIVKGYLVYHNANDRVLVLVDFWPSW</sequence>
<name>A0ABR4BBL9_9LECA</name>
<dbReference type="InterPro" id="IPR036047">
    <property type="entry name" value="F-box-like_dom_sf"/>
</dbReference>
<feature type="region of interest" description="Disordered" evidence="1">
    <location>
        <begin position="1"/>
        <end position="20"/>
    </location>
</feature>
<dbReference type="Proteomes" id="UP001590951">
    <property type="component" value="Unassembled WGS sequence"/>
</dbReference>
<comment type="caution">
    <text evidence="2">The sequence shown here is derived from an EMBL/GenBank/DDBJ whole genome shotgun (WGS) entry which is preliminary data.</text>
</comment>
<proteinExistence type="predicted"/>
<accession>A0ABR4BBL9</accession>
<evidence type="ECO:0000313" key="3">
    <source>
        <dbReference type="Proteomes" id="UP001590951"/>
    </source>
</evidence>
<dbReference type="SUPFAM" id="SSF81383">
    <property type="entry name" value="F-box domain"/>
    <property type="match status" value="1"/>
</dbReference>
<organism evidence="2 3">
    <name type="scientific">Lepraria finkii</name>
    <dbReference type="NCBI Taxonomy" id="1340010"/>
    <lineage>
        <taxon>Eukaryota</taxon>
        <taxon>Fungi</taxon>
        <taxon>Dikarya</taxon>
        <taxon>Ascomycota</taxon>
        <taxon>Pezizomycotina</taxon>
        <taxon>Lecanoromycetes</taxon>
        <taxon>OSLEUM clade</taxon>
        <taxon>Lecanoromycetidae</taxon>
        <taxon>Lecanorales</taxon>
        <taxon>Lecanorineae</taxon>
        <taxon>Stereocaulaceae</taxon>
        <taxon>Lepraria</taxon>
    </lineage>
</organism>
<reference evidence="2 3" key="1">
    <citation type="submission" date="2024-09" db="EMBL/GenBank/DDBJ databases">
        <title>Rethinking Asexuality: The Enigmatic Case of Functional Sexual Genes in Lepraria (Stereocaulaceae).</title>
        <authorList>
            <person name="Doellman M."/>
            <person name="Sun Y."/>
            <person name="Barcenas-Pena A."/>
            <person name="Lumbsch H.T."/>
            <person name="Grewe F."/>
        </authorList>
    </citation>
    <scope>NUCLEOTIDE SEQUENCE [LARGE SCALE GENOMIC DNA]</scope>
    <source>
        <strain evidence="2 3">Grewe 0041</strain>
    </source>
</reference>
<evidence type="ECO:0008006" key="4">
    <source>
        <dbReference type="Google" id="ProtNLM"/>
    </source>
</evidence>
<gene>
    <name evidence="2" type="ORF">ABVK25_004872</name>
</gene>